<dbReference type="InterPro" id="IPR017932">
    <property type="entry name" value="GATase_2_dom"/>
</dbReference>
<dbReference type="Gene3D" id="3.40.50.10490">
    <property type="entry name" value="Glucose-6-phosphate isomerase like protein, domain 1"/>
    <property type="match status" value="2"/>
</dbReference>
<dbReference type="InterPro" id="IPR046348">
    <property type="entry name" value="SIS_dom_sf"/>
</dbReference>
<dbReference type="CDD" id="cd05008">
    <property type="entry name" value="SIS_GlmS_GlmD_1"/>
    <property type="match status" value="1"/>
</dbReference>
<dbReference type="SUPFAM" id="SSF53697">
    <property type="entry name" value="SIS domain"/>
    <property type="match status" value="1"/>
</dbReference>
<evidence type="ECO:0000256" key="7">
    <source>
        <dbReference type="ARBA" id="ARBA00022962"/>
    </source>
</evidence>
<evidence type="ECO:0000313" key="11">
    <source>
        <dbReference type="Proteomes" id="UP000660611"/>
    </source>
</evidence>
<dbReference type="PANTHER" id="PTHR10937:SF0">
    <property type="entry name" value="GLUTAMINE--FRUCTOSE-6-PHOSPHATE TRANSAMINASE (ISOMERIZING)"/>
    <property type="match status" value="1"/>
</dbReference>
<dbReference type="EC" id="2.6.1.16" evidence="2"/>
<evidence type="ECO:0000256" key="4">
    <source>
        <dbReference type="ARBA" id="ARBA00022576"/>
    </source>
</evidence>
<dbReference type="GO" id="GO:0004360">
    <property type="term" value="F:glutamine-fructose-6-phosphate transaminase (isomerizing) activity"/>
    <property type="evidence" value="ECO:0007669"/>
    <property type="project" value="UniProtKB-EC"/>
</dbReference>
<organism evidence="10 11">
    <name type="scientific">Dactylosporangium siamense</name>
    <dbReference type="NCBI Taxonomy" id="685454"/>
    <lineage>
        <taxon>Bacteria</taxon>
        <taxon>Bacillati</taxon>
        <taxon>Actinomycetota</taxon>
        <taxon>Actinomycetes</taxon>
        <taxon>Micromonosporales</taxon>
        <taxon>Micromonosporaceae</taxon>
        <taxon>Dactylosporangium</taxon>
    </lineage>
</organism>
<keyword evidence="6" id="KW-0677">Repeat</keyword>
<dbReference type="GO" id="GO:0006487">
    <property type="term" value="P:protein N-linked glycosylation"/>
    <property type="evidence" value="ECO:0007669"/>
    <property type="project" value="TreeGrafter"/>
</dbReference>
<feature type="domain" description="Glutamine amidotransferase type-2" evidence="8">
    <location>
        <begin position="144"/>
        <end position="428"/>
    </location>
</feature>
<dbReference type="PROSITE" id="PS51464">
    <property type="entry name" value="SIS"/>
    <property type="match status" value="1"/>
</dbReference>
<protein>
    <recommendedName>
        <fullName evidence="3">Glutamine--fructose-6-phosphate aminotransferase [isomerizing]</fullName>
        <ecNumber evidence="2">2.6.1.16</ecNumber>
    </recommendedName>
</protein>
<dbReference type="InterPro" id="IPR029055">
    <property type="entry name" value="Ntn_hydrolases_N"/>
</dbReference>
<keyword evidence="7" id="KW-0315">Glutamine amidotransferase</keyword>
<evidence type="ECO:0000259" key="9">
    <source>
        <dbReference type="PROSITE" id="PS51464"/>
    </source>
</evidence>
<dbReference type="AlphaFoldDB" id="A0A919UCC2"/>
<dbReference type="Pfam" id="PF13522">
    <property type="entry name" value="GATase_6"/>
    <property type="match status" value="1"/>
</dbReference>
<dbReference type="Pfam" id="PF01380">
    <property type="entry name" value="SIS"/>
    <property type="match status" value="1"/>
</dbReference>
<reference evidence="10" key="1">
    <citation type="submission" date="2021-01" db="EMBL/GenBank/DDBJ databases">
        <title>Whole genome shotgun sequence of Dactylosporangium siamense NBRC 106093.</title>
        <authorList>
            <person name="Komaki H."/>
            <person name="Tamura T."/>
        </authorList>
    </citation>
    <scope>NUCLEOTIDE SEQUENCE</scope>
    <source>
        <strain evidence="10">NBRC 106093</strain>
    </source>
</reference>
<keyword evidence="5" id="KW-0808">Transferase</keyword>
<dbReference type="Proteomes" id="UP000660611">
    <property type="component" value="Unassembled WGS sequence"/>
</dbReference>
<dbReference type="InterPro" id="IPR001347">
    <property type="entry name" value="SIS_dom"/>
</dbReference>
<sequence>MCGIVAAVPDYSVQLDEVTATQLLDSVPEPPAADPAGAAAHAGLTGLLGVLVKDLSAAVALHTEPTGCYRLTVDATLRTRLQARVDGHTAWLDALDRGLDEGGQVLDPEQLESVQRLAGQARDLLWTIANDRIQVAERVSRLARGGLADVNVGRACLAIDATLEAIDRLEVRGRDSAGLQVWVTLDETDRAAAAGLHSGRTDPSYGHTAVTLLDRGLTLVYKRASIIGRLGDNVAFLRAAIEADDFLHAVLAMPSARVTVLAHTRWASVGRISEANAHPVDSTTRAQGARGYATAVLNGDIDNHLDLRETLDLPVDEAGITTDAKVIPVMLRRELDAGTDPIQAFAASIRRFHGSFAIAAQSDADPDRLLLAVRGSGQGLYVGFAPACFLVASEVYGLVGWTDRYLRLDGAVVDGDGEHGTVVALSRAGAGTLAAVERFSVLGRPVPVTEEHVSTAEITTRDVARGSFEHYLVKEITEAPSSFRRSLRGRIVADGEHLTTVLGEASLPRKLRDRFAAGEITELLFIGQGTAAVACRGIANVVRPLLQPAIAVEAMPATELSAWGLRPDMSSVCIVAVSQSGSTTDTNRAVDMVRARGAAVLGIVNRRDSDLAHKSDGVLYTSDGRDVEMAVASTKAFYSQVATGSVLGLHLARVCGRLAAELENTLLHALLEMPNQLAELRAQEPVIARISEVALRYPHWAVVGSGPNRVAAEEARIKLSELCYKTISTDAVEDKKHVDLSAEAFILICAAGTPPGQVRDLAKEVDIFAAHRNAPVIIVDEGMDVPWATEWVVRVPAAHPVFAWILSTAAGHLFSYHTARAIDAKADPLRGALAALELSVDNGQTALQDIERACTDLHPFLADAAEGTMRGVLSSDTALRLSDAALLLRHGGSLVTAPRVAADPIDYTRARITGAVDELTRSIDSVKHQAKTVTVGTSRGDSDLVDNPLTRAIAGVGADPSTMSYSVLVALRAFARVVDHVDGATRYQLGWSPQRTTIRVVRRSGVSEGLPSRAGDGADLSGSKWLAVQSRMVRLVRGARDGRLVLLVPELTGARINALTLLHVGLHDTAEAAHLSEILDATGTRLDEIQATVTELDSRFDVDSLAKLPVETVLLAPVDEVARSIAGSA</sequence>
<proteinExistence type="predicted"/>
<evidence type="ECO:0000313" key="10">
    <source>
        <dbReference type="EMBL" id="GIG45508.1"/>
    </source>
</evidence>
<dbReference type="InterPro" id="IPR035466">
    <property type="entry name" value="GlmS/AgaS_SIS"/>
</dbReference>
<comment type="catalytic activity">
    <reaction evidence="1">
        <text>D-fructose 6-phosphate + L-glutamine = D-glucosamine 6-phosphate + L-glutamate</text>
        <dbReference type="Rhea" id="RHEA:13237"/>
        <dbReference type="ChEBI" id="CHEBI:29985"/>
        <dbReference type="ChEBI" id="CHEBI:58359"/>
        <dbReference type="ChEBI" id="CHEBI:58725"/>
        <dbReference type="ChEBI" id="CHEBI:61527"/>
        <dbReference type="EC" id="2.6.1.16"/>
    </reaction>
</comment>
<evidence type="ECO:0000256" key="5">
    <source>
        <dbReference type="ARBA" id="ARBA00022679"/>
    </source>
</evidence>
<feature type="domain" description="SIS" evidence="9">
    <location>
        <begin position="511"/>
        <end position="657"/>
    </location>
</feature>
<keyword evidence="4" id="KW-0032">Aminotransferase</keyword>
<dbReference type="PROSITE" id="PS51278">
    <property type="entry name" value="GATASE_TYPE_2"/>
    <property type="match status" value="1"/>
</dbReference>
<evidence type="ECO:0000256" key="3">
    <source>
        <dbReference type="ARBA" id="ARBA00016090"/>
    </source>
</evidence>
<dbReference type="GO" id="GO:0006047">
    <property type="term" value="P:UDP-N-acetylglucosamine metabolic process"/>
    <property type="evidence" value="ECO:0007669"/>
    <property type="project" value="TreeGrafter"/>
</dbReference>
<dbReference type="SUPFAM" id="SSF56235">
    <property type="entry name" value="N-terminal nucleophile aminohydrolases (Ntn hydrolases)"/>
    <property type="match status" value="1"/>
</dbReference>
<dbReference type="GO" id="GO:0097367">
    <property type="term" value="F:carbohydrate derivative binding"/>
    <property type="evidence" value="ECO:0007669"/>
    <property type="project" value="InterPro"/>
</dbReference>
<evidence type="ECO:0000256" key="6">
    <source>
        <dbReference type="ARBA" id="ARBA00022737"/>
    </source>
</evidence>
<gene>
    <name evidence="10" type="ORF">Dsi01nite_035490</name>
</gene>
<keyword evidence="11" id="KW-1185">Reference proteome</keyword>
<comment type="caution">
    <text evidence="10">The sequence shown here is derived from an EMBL/GenBank/DDBJ whole genome shotgun (WGS) entry which is preliminary data.</text>
</comment>
<dbReference type="EMBL" id="BONQ01000053">
    <property type="protein sequence ID" value="GIG45508.1"/>
    <property type="molecule type" value="Genomic_DNA"/>
</dbReference>
<accession>A0A919UCC2</accession>
<dbReference type="GO" id="GO:0006002">
    <property type="term" value="P:fructose 6-phosphate metabolic process"/>
    <property type="evidence" value="ECO:0007669"/>
    <property type="project" value="TreeGrafter"/>
</dbReference>
<dbReference type="Gene3D" id="3.60.20.10">
    <property type="entry name" value="Glutamine Phosphoribosylpyrophosphate, subunit 1, domain 1"/>
    <property type="match status" value="1"/>
</dbReference>
<evidence type="ECO:0000259" key="8">
    <source>
        <dbReference type="PROSITE" id="PS51278"/>
    </source>
</evidence>
<name>A0A919UCC2_9ACTN</name>
<evidence type="ECO:0000256" key="1">
    <source>
        <dbReference type="ARBA" id="ARBA00001031"/>
    </source>
</evidence>
<evidence type="ECO:0000256" key="2">
    <source>
        <dbReference type="ARBA" id="ARBA00012916"/>
    </source>
</evidence>
<dbReference type="PANTHER" id="PTHR10937">
    <property type="entry name" value="GLUCOSAMINE--FRUCTOSE-6-PHOSPHATE AMINOTRANSFERASE, ISOMERIZING"/>
    <property type="match status" value="1"/>
</dbReference>